<evidence type="ECO:0000256" key="1">
    <source>
        <dbReference type="SAM" id="Phobius"/>
    </source>
</evidence>
<feature type="transmembrane region" description="Helical" evidence="1">
    <location>
        <begin position="172"/>
        <end position="188"/>
    </location>
</feature>
<protein>
    <submittedName>
        <fullName evidence="3">Uncharacterized protein</fullName>
    </submittedName>
</protein>
<evidence type="ECO:0000313" key="5">
    <source>
        <dbReference type="Proteomes" id="UP001419084"/>
    </source>
</evidence>
<dbReference type="Proteomes" id="UP001419084">
    <property type="component" value="Unassembled WGS sequence"/>
</dbReference>
<organism evidence="3 4">
    <name type="scientific">Lacrimispora amygdalina</name>
    <dbReference type="NCBI Taxonomy" id="253257"/>
    <lineage>
        <taxon>Bacteria</taxon>
        <taxon>Bacillati</taxon>
        <taxon>Bacillota</taxon>
        <taxon>Clostridia</taxon>
        <taxon>Lachnospirales</taxon>
        <taxon>Lachnospiraceae</taxon>
        <taxon>Lacrimispora</taxon>
    </lineage>
</organism>
<keyword evidence="1" id="KW-0812">Transmembrane</keyword>
<dbReference type="RefSeq" id="WP_117419941.1">
    <property type="nucleotide sequence ID" value="NZ_BRPJ01000100.1"/>
</dbReference>
<dbReference type="AlphaFoldDB" id="A0A3E2N4G2"/>
<reference evidence="3 4" key="1">
    <citation type="submission" date="2018-07" db="EMBL/GenBank/DDBJ databases">
        <title>New species, Clostridium PI-S10-A1B.</title>
        <authorList>
            <person name="Krishna G."/>
            <person name="Summeta K."/>
            <person name="Shikha S."/>
            <person name="Prabhu P.B."/>
            <person name="Suresh K."/>
        </authorList>
    </citation>
    <scope>NUCLEOTIDE SEQUENCE [LARGE SCALE GENOMIC DNA]</scope>
    <source>
        <strain evidence="3 4">PI-S10-A1B</strain>
    </source>
</reference>
<evidence type="ECO:0000313" key="3">
    <source>
        <dbReference type="EMBL" id="RFZ75879.1"/>
    </source>
</evidence>
<comment type="caution">
    <text evidence="3">The sequence shown here is derived from an EMBL/GenBank/DDBJ whole genome shotgun (WGS) entry which is preliminary data.</text>
</comment>
<evidence type="ECO:0000313" key="2">
    <source>
        <dbReference type="EMBL" id="GLB32872.1"/>
    </source>
</evidence>
<keyword evidence="5" id="KW-1185">Reference proteome</keyword>
<keyword evidence="1" id="KW-1133">Transmembrane helix</keyword>
<sequence length="261" mass="30206">MIIRMIRSQIKYSYYELSSVSKANVVFMILFLALYAYCSFEGKPLSQYTSAECYIIIQFVSIYVLLRMILTGISLPNNVYDVEINRGRYLRNNGIADTDLTYLFLVRISIKALYTCILNILSLFLIMSALNLVVDYKNFIIIAVLILLGTFYMLSIGFVINTVMRAFYLKKELVLVFEVIFLALYFALNEDSYMFPMTILMTQLSGIISNDILYSKFILGEIEGYWLLWIGMIVTSSIAIYISNYLTSILLSRDSYRRINE</sequence>
<dbReference type="EMBL" id="BRPJ01000100">
    <property type="protein sequence ID" value="GLB32872.1"/>
    <property type="molecule type" value="Genomic_DNA"/>
</dbReference>
<feature type="transmembrane region" description="Helical" evidence="1">
    <location>
        <begin position="48"/>
        <end position="66"/>
    </location>
</feature>
<feature type="transmembrane region" description="Helical" evidence="1">
    <location>
        <begin position="12"/>
        <end position="36"/>
    </location>
</feature>
<gene>
    <name evidence="3" type="ORF">DS742_26635</name>
    <name evidence="2" type="ORF">LAD12857_47950</name>
</gene>
<dbReference type="EMBL" id="QOHO01000113">
    <property type="protein sequence ID" value="RFZ75879.1"/>
    <property type="molecule type" value="Genomic_DNA"/>
</dbReference>
<feature type="transmembrane region" description="Helical" evidence="1">
    <location>
        <begin position="226"/>
        <end position="246"/>
    </location>
</feature>
<proteinExistence type="predicted"/>
<feature type="transmembrane region" description="Helical" evidence="1">
    <location>
        <begin position="139"/>
        <end position="160"/>
    </location>
</feature>
<keyword evidence="1" id="KW-0472">Membrane</keyword>
<feature type="transmembrane region" description="Helical" evidence="1">
    <location>
        <begin position="112"/>
        <end position="133"/>
    </location>
</feature>
<accession>A0A3E2N4G2</accession>
<evidence type="ECO:0000313" key="4">
    <source>
        <dbReference type="Proteomes" id="UP000260680"/>
    </source>
</evidence>
<dbReference type="Proteomes" id="UP000260680">
    <property type="component" value="Unassembled WGS sequence"/>
</dbReference>
<name>A0A3E2N4G2_9FIRM</name>
<reference evidence="2 5" key="2">
    <citation type="journal article" date="2024" name="Int. J. Syst. Evol. Microbiol.">
        <title>Lacrimispora brassicae sp. nov. isolated from fermented cabbage, and proposal of Clostridium indicum Gundawar et al. 2019 and Clostridium methoxybenzovorans Mechichi et al. 1999 as heterotypic synonyms of Lacrimispora amygdalina (Parshina et al. 2003) Haas and Blanchard 2020 and Lacrimispora indolis (McClung and McCoy 1957) Haas and Blanchard 2020, respectively.</title>
        <authorList>
            <person name="Kobayashi H."/>
            <person name="Tanizawa Y."/>
            <person name="Sakamoto M."/>
            <person name="Ohkuma M."/>
            <person name="Tohno M."/>
        </authorList>
    </citation>
    <scope>NUCLEOTIDE SEQUENCE [LARGE SCALE GENOMIC DNA]</scope>
    <source>
        <strain evidence="2 5">DSM 12857</strain>
    </source>
</reference>